<dbReference type="GO" id="GO:0005829">
    <property type="term" value="C:cytosol"/>
    <property type="evidence" value="ECO:0007669"/>
    <property type="project" value="TreeGrafter"/>
</dbReference>
<evidence type="ECO:0000259" key="9">
    <source>
        <dbReference type="PROSITE" id="PS51755"/>
    </source>
</evidence>
<dbReference type="Gene3D" id="3.40.50.2300">
    <property type="match status" value="1"/>
</dbReference>
<evidence type="ECO:0000256" key="2">
    <source>
        <dbReference type="ARBA" id="ARBA00023012"/>
    </source>
</evidence>
<proteinExistence type="predicted"/>
<feature type="domain" description="OmpR/PhoB-type" evidence="9">
    <location>
        <begin position="144"/>
        <end position="240"/>
    </location>
</feature>
<dbReference type="PATRIC" id="fig|1617426.3.peg.924"/>
<keyword evidence="3" id="KW-0805">Transcription regulation</keyword>
<feature type="DNA-binding region" description="OmpR/PhoB-type" evidence="7">
    <location>
        <begin position="144"/>
        <end position="240"/>
    </location>
</feature>
<dbReference type="STRING" id="1617426.TR69_WS6001000936"/>
<dbReference type="AlphaFoldDB" id="A0A136LZ40"/>
<dbReference type="SMART" id="SM00448">
    <property type="entry name" value="REC"/>
    <property type="match status" value="1"/>
</dbReference>
<dbReference type="PANTHER" id="PTHR48111">
    <property type="entry name" value="REGULATOR OF RPOS"/>
    <property type="match status" value="1"/>
</dbReference>
<protein>
    <submittedName>
        <fullName evidence="10">Transcriptional regulatory protein TcrA</fullName>
    </submittedName>
</protein>
<dbReference type="GO" id="GO:0000976">
    <property type="term" value="F:transcription cis-regulatory region binding"/>
    <property type="evidence" value="ECO:0007669"/>
    <property type="project" value="TreeGrafter"/>
</dbReference>
<dbReference type="SUPFAM" id="SSF52172">
    <property type="entry name" value="CheY-like"/>
    <property type="match status" value="1"/>
</dbReference>
<dbReference type="GO" id="GO:0032993">
    <property type="term" value="C:protein-DNA complex"/>
    <property type="evidence" value="ECO:0007669"/>
    <property type="project" value="TreeGrafter"/>
</dbReference>
<feature type="modified residue" description="4-aspartylphosphate" evidence="6">
    <location>
        <position position="71"/>
    </location>
</feature>
<dbReference type="InterPro" id="IPR011006">
    <property type="entry name" value="CheY-like_superfamily"/>
</dbReference>
<dbReference type="Pfam" id="PF00486">
    <property type="entry name" value="Trans_reg_C"/>
    <property type="match status" value="1"/>
</dbReference>
<dbReference type="EMBL" id="JYNZ01000003">
    <property type="protein sequence ID" value="KXK26913.1"/>
    <property type="molecule type" value="Genomic_DNA"/>
</dbReference>
<sequence length="243" mass="27475">MQLPQVLTIQLEIPFCYNSHMKLLLIEDEEQIGLPLKRFLEKQGFAVDYYTDGAVGQKEAQVNAYDCIILDLNLPGKDGLEVAASLRKAENTTPVLMLTARSQQYDKISGFEHGADDYVTKPFHLKELLLRIQALIRRNSHDRREVLRAGNIEVIPAQRVVTRNGTAVDLTAKEFGILEYLIRNGGRPVSQEELLEHVWDSEVDSFTQTVKTTIKTLRQKIDPQKSLIETVRGAGYRIANTSP</sequence>
<gene>
    <name evidence="10" type="primary">tcrA</name>
    <name evidence="10" type="ORF">TR69_WS6001000936</name>
</gene>
<dbReference type="GO" id="GO:0006355">
    <property type="term" value="P:regulation of DNA-templated transcription"/>
    <property type="evidence" value="ECO:0007669"/>
    <property type="project" value="InterPro"/>
</dbReference>
<keyword evidence="2" id="KW-0902">Two-component regulatory system</keyword>
<dbReference type="Gene3D" id="1.10.10.10">
    <property type="entry name" value="Winged helix-like DNA-binding domain superfamily/Winged helix DNA-binding domain"/>
    <property type="match status" value="1"/>
</dbReference>
<comment type="caution">
    <text evidence="10">The sequence shown here is derived from an EMBL/GenBank/DDBJ whole genome shotgun (WGS) entry which is preliminary data.</text>
</comment>
<evidence type="ECO:0000259" key="8">
    <source>
        <dbReference type="PROSITE" id="PS50110"/>
    </source>
</evidence>
<evidence type="ECO:0000256" key="3">
    <source>
        <dbReference type="ARBA" id="ARBA00023015"/>
    </source>
</evidence>
<dbReference type="PROSITE" id="PS50110">
    <property type="entry name" value="RESPONSE_REGULATORY"/>
    <property type="match status" value="1"/>
</dbReference>
<dbReference type="PROSITE" id="PS51755">
    <property type="entry name" value="OMPR_PHOB"/>
    <property type="match status" value="1"/>
</dbReference>
<dbReference type="CDD" id="cd00383">
    <property type="entry name" value="trans_reg_C"/>
    <property type="match status" value="1"/>
</dbReference>
<dbReference type="SUPFAM" id="SSF46894">
    <property type="entry name" value="C-terminal effector domain of the bipartite response regulators"/>
    <property type="match status" value="1"/>
</dbReference>
<accession>A0A136LZ40</accession>
<dbReference type="InterPro" id="IPR036388">
    <property type="entry name" value="WH-like_DNA-bd_sf"/>
</dbReference>
<evidence type="ECO:0000256" key="5">
    <source>
        <dbReference type="ARBA" id="ARBA00023163"/>
    </source>
</evidence>
<evidence type="ECO:0000313" key="10">
    <source>
        <dbReference type="EMBL" id="KXK26913.1"/>
    </source>
</evidence>
<keyword evidence="4 7" id="KW-0238">DNA-binding</keyword>
<dbReference type="PANTHER" id="PTHR48111:SF22">
    <property type="entry name" value="REGULATOR OF RPOS"/>
    <property type="match status" value="1"/>
</dbReference>
<keyword evidence="5" id="KW-0804">Transcription</keyword>
<dbReference type="InterPro" id="IPR016032">
    <property type="entry name" value="Sig_transdc_resp-reg_C-effctor"/>
</dbReference>
<evidence type="ECO:0000256" key="1">
    <source>
        <dbReference type="ARBA" id="ARBA00022553"/>
    </source>
</evidence>
<dbReference type="FunFam" id="3.40.50.2300:FF:000002">
    <property type="entry name" value="DNA-binding response regulator PhoP"/>
    <property type="match status" value="1"/>
</dbReference>
<name>A0A136LZ40_9BACT</name>
<feature type="domain" description="Response regulatory" evidence="8">
    <location>
        <begin position="22"/>
        <end position="136"/>
    </location>
</feature>
<organism evidence="10 11">
    <name type="scientific">candidate division WS6 bacterium OLB20</name>
    <dbReference type="NCBI Taxonomy" id="1617426"/>
    <lineage>
        <taxon>Bacteria</taxon>
        <taxon>Candidatus Dojkabacteria</taxon>
    </lineage>
</organism>
<dbReference type="InterPro" id="IPR039420">
    <property type="entry name" value="WalR-like"/>
</dbReference>
<evidence type="ECO:0000256" key="4">
    <source>
        <dbReference type="ARBA" id="ARBA00023125"/>
    </source>
</evidence>
<dbReference type="GO" id="GO:0000156">
    <property type="term" value="F:phosphorelay response regulator activity"/>
    <property type="evidence" value="ECO:0007669"/>
    <property type="project" value="TreeGrafter"/>
</dbReference>
<dbReference type="InterPro" id="IPR001789">
    <property type="entry name" value="Sig_transdc_resp-reg_receiver"/>
</dbReference>
<dbReference type="Gene3D" id="6.10.250.690">
    <property type="match status" value="1"/>
</dbReference>
<dbReference type="SMART" id="SM00862">
    <property type="entry name" value="Trans_reg_C"/>
    <property type="match status" value="1"/>
</dbReference>
<evidence type="ECO:0000256" key="6">
    <source>
        <dbReference type="PROSITE-ProRule" id="PRU00169"/>
    </source>
</evidence>
<dbReference type="Pfam" id="PF00072">
    <property type="entry name" value="Response_reg"/>
    <property type="match status" value="1"/>
</dbReference>
<evidence type="ECO:0000256" key="7">
    <source>
        <dbReference type="PROSITE-ProRule" id="PRU01091"/>
    </source>
</evidence>
<dbReference type="InterPro" id="IPR001867">
    <property type="entry name" value="OmpR/PhoB-type_DNA-bd"/>
</dbReference>
<keyword evidence="1 6" id="KW-0597">Phosphoprotein</keyword>
<dbReference type="Proteomes" id="UP000070457">
    <property type="component" value="Unassembled WGS sequence"/>
</dbReference>
<reference evidence="10 11" key="1">
    <citation type="submission" date="2015-02" db="EMBL/GenBank/DDBJ databases">
        <title>Improved understanding of the partial-nitritation anammox process through 23 genomes representing the majority of the microbial community.</title>
        <authorList>
            <person name="Speth D.R."/>
            <person name="In T Zandt M."/>
            <person name="Guerrero Cruz S."/>
            <person name="Jetten M.S."/>
            <person name="Dutilh B.E."/>
        </authorList>
    </citation>
    <scope>NUCLEOTIDE SEQUENCE [LARGE SCALE GENOMIC DNA]</scope>
    <source>
        <strain evidence="10">OLB20</strain>
    </source>
</reference>
<evidence type="ECO:0000313" key="11">
    <source>
        <dbReference type="Proteomes" id="UP000070457"/>
    </source>
</evidence>